<feature type="coiled-coil region" evidence="10">
    <location>
        <begin position="589"/>
        <end position="827"/>
    </location>
</feature>
<dbReference type="InterPro" id="IPR019821">
    <property type="entry name" value="Kinesin_motor_CS"/>
</dbReference>
<feature type="compositionally biased region" description="Polar residues" evidence="11">
    <location>
        <begin position="1438"/>
        <end position="1450"/>
    </location>
</feature>
<dbReference type="Pfam" id="PF00225">
    <property type="entry name" value="Kinesin"/>
    <property type="match status" value="1"/>
</dbReference>
<evidence type="ECO:0000256" key="9">
    <source>
        <dbReference type="PROSITE-ProRule" id="PRU00283"/>
    </source>
</evidence>
<dbReference type="InterPro" id="IPR036961">
    <property type="entry name" value="Kinesin_motor_dom_sf"/>
</dbReference>
<reference evidence="13 14" key="1">
    <citation type="submission" date="2024-10" db="EMBL/GenBank/DDBJ databases">
        <title>Updated reference genomes for cyclostephanoid diatoms.</title>
        <authorList>
            <person name="Roberts W.R."/>
            <person name="Alverson A.J."/>
        </authorList>
    </citation>
    <scope>NUCLEOTIDE SEQUENCE [LARGE SCALE GENOMIC DNA]</scope>
    <source>
        <strain evidence="13 14">AJA010-31</strain>
    </source>
</reference>
<comment type="subcellular location">
    <subcellularLocation>
        <location evidence="1">Cytoplasm</location>
        <location evidence="1">Cytoskeleton</location>
    </subcellularLocation>
</comment>
<dbReference type="PROSITE" id="PS50067">
    <property type="entry name" value="KINESIN_MOTOR_2"/>
    <property type="match status" value="1"/>
</dbReference>
<dbReference type="GO" id="GO:0005874">
    <property type="term" value="C:microtubule"/>
    <property type="evidence" value="ECO:0007669"/>
    <property type="project" value="UniProtKB-KW"/>
</dbReference>
<keyword evidence="10" id="KW-0175">Coiled coil</keyword>
<gene>
    <name evidence="13" type="ORF">ACHAWO_006716</name>
</gene>
<keyword evidence="4 9" id="KW-0547">Nucleotide-binding</keyword>
<sequence>MNEELDPTIRVLLRVRPLNTRELHHSSSNILHIDNSDSGVVNIVDVASGYGSGLESYGGMNVGNNNTPKSYTYDAVYGPDSTQLEVFDGVKEIVEAVCEGYNGTIVAYGQTGSGKTHTIFGEEGSQDNTNAGLVQRSLKAIYNKIAEYQLSTIDNPSTTTIRATTKASFLEIYNERVYDLLSHNLDEALPVREDAAKGIYVEGLSEFTVSNTSEAMEVLKSGMDNRKVASTNMNRVSSRSHALFVLNVRTEITQGGITKVRDAKFTLVDLAGSERQKTTDAAGERLKEASMINNSLLCLGQVINSLVDQQRGLMKHAPFRDSKLTFLLKSSFGGNSKTCLVATVTPSAQSLTETISTLKFAQRAKLIKNNAMLNEDAYGSVPALQAEIARLKAELAMRNDGQSASMGCASMPSQPTDVTVLALRHQNSKLSKTVTTLKEVTQQREAQVTSLKRKLQQETLIRKCKERRITNLSSKSDSRESQEIEALQEEVSALRDQLDNGRNTEAIDWMLKYKETQAKVDEMESESETLQAIGHQRELEETVVNLMNEKDALQAKLETVSADQNGELDAILKDVTQLEAALGEKTALAMQTEEKLRSSEVELSELQEEMKRTVEILEAAQSELSAEKSKSTELQESVEVMKKEVEQKSAAIEEYWEKMSAAEKEINQLNNLHSESTAALQSKIAELEKDVNLVMDENDSLMKKLKTTTEDVATMQTQLETLKREKEEMTEQEILNLDAFKLKEEEFQFELKELNDKVAGLVRDKADAADKLQQIATENTTLLAEFETFKAANEQYQKQLEELRDTVADLEDELMVVSVERNCVEEQLEFSGADLERTVRFHQDHTSAIALEHDNELALRDEWINSLINEKSSLELELSSVNKQMDEAKTDHDQKLDVLQNEMVCMKEKCAAIEAITSELETAKEEHAKLLDYIAHHDKETEEKLSAMEKEKNELKQELESAQLSLKQSESTSSELAKSIVKVAELEVQIERLQTDRDQLAEETESLKAEVAFGEEAQRGLTELEARKEELEDQLNTIKLREASTAEEMECLKDKLSAVEKELESQKDNSALFHEQTESELTELQAEKERLQTECSILKSTEATANDEMSRLKETISQLEHDHSSLKNEAAAIEEKASKELTEMRTEKEQLTSECNDLKNNVASLTDEATSLKSMLDAMGKDFDSLKEDSTASKDQANTKLLELQAENDRLESELHAIKDQHVAKDQEIIALNEKLAQMEKAYQSLNEEHAASCEQSKSQLLELKAEKDRIESEFNTMKDIETSKNDLVASLQTKLNEMEKDYESLKIESTASHEQAKSDFHELKAEKERLQMELDAVRSTEASTSQEMVSLKDKLASLEQEYEALKDESADKFKTTPPSPACDADLPQGNTMEYTFMDESFDEDMFLPNVDIPAKEEPSATLPSTPKPSAKVEQIDENQQPSPSKTPFQQRRALFSPKKTPSAATPLAQTTTAKKPAKRATRSSKTPVKTSPLKRVTRRSTRNTRTPLGNIND</sequence>
<dbReference type="InterPro" id="IPR027640">
    <property type="entry name" value="Kinesin-like_fam"/>
</dbReference>
<comment type="caution">
    <text evidence="13">The sequence shown here is derived from an EMBL/GenBank/DDBJ whole genome shotgun (WGS) entry which is preliminary data.</text>
</comment>
<dbReference type="SMART" id="SM00129">
    <property type="entry name" value="KISc"/>
    <property type="match status" value="1"/>
</dbReference>
<feature type="domain" description="Kinesin motor" evidence="12">
    <location>
        <begin position="8"/>
        <end position="367"/>
    </location>
</feature>
<dbReference type="PRINTS" id="PR00380">
    <property type="entry name" value="KINESINHEAVY"/>
</dbReference>
<keyword evidence="3" id="KW-0493">Microtubule</keyword>
<dbReference type="InterPro" id="IPR027417">
    <property type="entry name" value="P-loop_NTPase"/>
</dbReference>
<dbReference type="Proteomes" id="UP001530400">
    <property type="component" value="Unassembled WGS sequence"/>
</dbReference>
<dbReference type="Gene3D" id="3.40.850.10">
    <property type="entry name" value="Kinesin motor domain"/>
    <property type="match status" value="1"/>
</dbReference>
<evidence type="ECO:0000256" key="2">
    <source>
        <dbReference type="ARBA" id="ARBA00022490"/>
    </source>
</evidence>
<dbReference type="PANTHER" id="PTHR47969">
    <property type="entry name" value="CHROMOSOME-ASSOCIATED KINESIN KIF4A-RELATED"/>
    <property type="match status" value="1"/>
</dbReference>
<keyword evidence="2" id="KW-0963">Cytoplasm</keyword>
<evidence type="ECO:0000256" key="3">
    <source>
        <dbReference type="ARBA" id="ARBA00022701"/>
    </source>
</evidence>
<protein>
    <recommendedName>
        <fullName evidence="12">Kinesin motor domain-containing protein</fullName>
    </recommendedName>
</protein>
<evidence type="ECO:0000256" key="4">
    <source>
        <dbReference type="ARBA" id="ARBA00022741"/>
    </source>
</evidence>
<dbReference type="CDD" id="cd00106">
    <property type="entry name" value="KISc"/>
    <property type="match status" value="1"/>
</dbReference>
<proteinExistence type="inferred from homology"/>
<dbReference type="SUPFAM" id="SSF52540">
    <property type="entry name" value="P-loop containing nucleoside triphosphate hydrolases"/>
    <property type="match status" value="1"/>
</dbReference>
<comment type="similarity">
    <text evidence="8">Belongs to the TRAFAC class myosin-kinesin ATPase superfamily. Kinesin family. KIN-5/BimC subfamily.</text>
</comment>
<feature type="coiled-coil region" evidence="10">
    <location>
        <begin position="477"/>
        <end position="563"/>
    </location>
</feature>
<dbReference type="GO" id="GO:0007010">
    <property type="term" value="P:cytoskeleton organization"/>
    <property type="evidence" value="ECO:0007669"/>
    <property type="project" value="UniProtKB-ARBA"/>
</dbReference>
<evidence type="ECO:0000256" key="1">
    <source>
        <dbReference type="ARBA" id="ARBA00004245"/>
    </source>
</evidence>
<evidence type="ECO:0000313" key="13">
    <source>
        <dbReference type="EMBL" id="KAL3764868.1"/>
    </source>
</evidence>
<dbReference type="Gene3D" id="1.10.287.1490">
    <property type="match status" value="2"/>
</dbReference>
<feature type="region of interest" description="Disordered" evidence="11">
    <location>
        <begin position="1368"/>
        <end position="1391"/>
    </location>
</feature>
<evidence type="ECO:0000256" key="10">
    <source>
        <dbReference type="SAM" id="Coils"/>
    </source>
</evidence>
<feature type="binding site" evidence="9">
    <location>
        <begin position="109"/>
        <end position="116"/>
    </location>
    <ligand>
        <name>ATP</name>
        <dbReference type="ChEBI" id="CHEBI:30616"/>
    </ligand>
</feature>
<accession>A0ABD3MLS1</accession>
<dbReference type="GO" id="GO:0005524">
    <property type="term" value="F:ATP binding"/>
    <property type="evidence" value="ECO:0007669"/>
    <property type="project" value="UniProtKB-UniRule"/>
</dbReference>
<keyword evidence="7" id="KW-0206">Cytoskeleton</keyword>
<dbReference type="EMBL" id="JALLPJ020001411">
    <property type="protein sequence ID" value="KAL3764868.1"/>
    <property type="molecule type" value="Genomic_DNA"/>
</dbReference>
<keyword evidence="5 9" id="KW-0067">ATP-binding</keyword>
<evidence type="ECO:0000256" key="5">
    <source>
        <dbReference type="ARBA" id="ARBA00022840"/>
    </source>
</evidence>
<feature type="region of interest" description="Disordered" evidence="11">
    <location>
        <begin position="1406"/>
        <end position="1514"/>
    </location>
</feature>
<organism evidence="13 14">
    <name type="scientific">Cyclotella atomus</name>
    <dbReference type="NCBI Taxonomy" id="382360"/>
    <lineage>
        <taxon>Eukaryota</taxon>
        <taxon>Sar</taxon>
        <taxon>Stramenopiles</taxon>
        <taxon>Ochrophyta</taxon>
        <taxon>Bacillariophyta</taxon>
        <taxon>Coscinodiscophyceae</taxon>
        <taxon>Thalassiosirophycidae</taxon>
        <taxon>Stephanodiscales</taxon>
        <taxon>Stephanodiscaceae</taxon>
        <taxon>Cyclotella</taxon>
    </lineage>
</organism>
<keyword evidence="6 9" id="KW-0505">Motor protein</keyword>
<dbReference type="FunFam" id="3.40.850.10:FF:000019">
    <property type="entry name" value="Kinesin-like protein KIN-5D"/>
    <property type="match status" value="1"/>
</dbReference>
<evidence type="ECO:0000256" key="6">
    <source>
        <dbReference type="ARBA" id="ARBA00023175"/>
    </source>
</evidence>
<keyword evidence="14" id="KW-1185">Reference proteome</keyword>
<dbReference type="PANTHER" id="PTHR47969:SF29">
    <property type="entry name" value="KINESIN-LIKE PROTEIN"/>
    <property type="match status" value="1"/>
</dbReference>
<dbReference type="InterPro" id="IPR001752">
    <property type="entry name" value="Kinesin_motor_dom"/>
</dbReference>
<feature type="compositionally biased region" description="Low complexity" evidence="11">
    <location>
        <begin position="1461"/>
        <end position="1475"/>
    </location>
</feature>
<evidence type="ECO:0000256" key="7">
    <source>
        <dbReference type="ARBA" id="ARBA00023212"/>
    </source>
</evidence>
<dbReference type="PROSITE" id="PS00411">
    <property type="entry name" value="KINESIN_MOTOR_1"/>
    <property type="match status" value="1"/>
</dbReference>
<evidence type="ECO:0000256" key="8">
    <source>
        <dbReference type="ARBA" id="ARBA00034704"/>
    </source>
</evidence>
<evidence type="ECO:0000313" key="14">
    <source>
        <dbReference type="Proteomes" id="UP001530400"/>
    </source>
</evidence>
<evidence type="ECO:0000256" key="11">
    <source>
        <dbReference type="SAM" id="MobiDB-lite"/>
    </source>
</evidence>
<dbReference type="GO" id="GO:0003774">
    <property type="term" value="F:cytoskeletal motor activity"/>
    <property type="evidence" value="ECO:0007669"/>
    <property type="project" value="UniProtKB-UniRule"/>
</dbReference>
<evidence type="ECO:0000259" key="12">
    <source>
        <dbReference type="PROSITE" id="PS50067"/>
    </source>
</evidence>
<name>A0ABD3MLS1_9STRA</name>